<accession>C1DLV8</accession>
<dbReference type="GeneID" id="88188272"/>
<evidence type="ECO:0000313" key="2">
    <source>
        <dbReference type="Proteomes" id="UP000002424"/>
    </source>
</evidence>
<organism evidence="1 2">
    <name type="scientific">Azotobacter vinelandii (strain DJ / ATCC BAA-1303)</name>
    <dbReference type="NCBI Taxonomy" id="322710"/>
    <lineage>
        <taxon>Bacteria</taxon>
        <taxon>Pseudomonadati</taxon>
        <taxon>Pseudomonadota</taxon>
        <taxon>Gammaproteobacteria</taxon>
        <taxon>Pseudomonadales</taxon>
        <taxon>Pseudomonadaceae</taxon>
        <taxon>Azotobacter</taxon>
    </lineage>
</organism>
<dbReference type="Proteomes" id="UP000002424">
    <property type="component" value="Chromosome"/>
</dbReference>
<dbReference type="AlphaFoldDB" id="C1DLV8"/>
<dbReference type="KEGG" id="avn:Avin_28730"/>
<dbReference type="EnsemblBacteria" id="ACO79045">
    <property type="protein sequence ID" value="ACO79045"/>
    <property type="gene ID" value="Avin_28730"/>
</dbReference>
<dbReference type="RefSeq" id="WP_012701432.1">
    <property type="nucleotide sequence ID" value="NC_012560.1"/>
</dbReference>
<dbReference type="HOGENOM" id="CLU_3040027_0_0_6"/>
<gene>
    <name evidence="1" type="ordered locus">Avin_28730</name>
</gene>
<dbReference type="STRING" id="322710.Avin_28730"/>
<name>C1DLV8_AZOVD</name>
<sequence>MIKGDLRESGQRLPYLQRLRIGKLSHWSSFERNGIRNTITRKLLLLYRQVDRLD</sequence>
<evidence type="ECO:0000313" key="1">
    <source>
        <dbReference type="EMBL" id="ACO79045.1"/>
    </source>
</evidence>
<dbReference type="EMBL" id="CP001157">
    <property type="protein sequence ID" value="ACO79045.1"/>
    <property type="molecule type" value="Genomic_DNA"/>
</dbReference>
<reference evidence="1 2" key="1">
    <citation type="journal article" date="2009" name="J. Bacteriol.">
        <title>Genome sequence of Azotobacter vinelandii, an obligate aerobe specialized to support diverse anaerobic metabolic processes.</title>
        <authorList>
            <person name="Setubal J.C."/>
            <person name="dos Santos P."/>
            <person name="Goldman B.S."/>
            <person name="Ertesvag H."/>
            <person name="Espin G."/>
            <person name="Rubio L.M."/>
            <person name="Valla S."/>
            <person name="Almeida N.F."/>
            <person name="Balasubramanian D."/>
            <person name="Cromes L."/>
            <person name="Curatti L."/>
            <person name="Du Z."/>
            <person name="Godsy E."/>
            <person name="Goodner B."/>
            <person name="Hellner-Burris K."/>
            <person name="Hernandez J.A."/>
            <person name="Houmiel K."/>
            <person name="Imperial J."/>
            <person name="Kennedy C."/>
            <person name="Larson T.J."/>
            <person name="Latreille P."/>
            <person name="Ligon L.S."/>
            <person name="Lu J."/>
            <person name="Maerk M."/>
            <person name="Miller N.M."/>
            <person name="Norton S."/>
            <person name="O'Carroll I.P."/>
            <person name="Paulsen I."/>
            <person name="Raulfs E.C."/>
            <person name="Roemer R."/>
            <person name="Rosser J."/>
            <person name="Segura D."/>
            <person name="Slater S."/>
            <person name="Stricklin S.L."/>
            <person name="Studholme D.J."/>
            <person name="Sun J."/>
            <person name="Viana C.J."/>
            <person name="Wallin E."/>
            <person name="Wang B."/>
            <person name="Wheeler C."/>
            <person name="Zhu H."/>
            <person name="Dean D.R."/>
            <person name="Dixon R."/>
            <person name="Wood D."/>
        </authorList>
    </citation>
    <scope>NUCLEOTIDE SEQUENCE [LARGE SCALE GENOMIC DNA]</scope>
    <source>
        <strain evidence="2">DJ / ATCC BAA-1303</strain>
    </source>
</reference>
<proteinExistence type="predicted"/>
<keyword evidence="2" id="KW-1185">Reference proteome</keyword>
<protein>
    <submittedName>
        <fullName evidence="1">Uncharacterized protein</fullName>
    </submittedName>
</protein>